<dbReference type="Gene3D" id="3.40.390.10">
    <property type="entry name" value="Collagenase (Catalytic Domain)"/>
    <property type="match status" value="1"/>
</dbReference>
<organism evidence="2">
    <name type="scientific">marine metagenome</name>
    <dbReference type="NCBI Taxonomy" id="408172"/>
    <lineage>
        <taxon>unclassified sequences</taxon>
        <taxon>metagenomes</taxon>
        <taxon>ecological metagenomes</taxon>
    </lineage>
</organism>
<reference evidence="2" key="1">
    <citation type="submission" date="2018-05" db="EMBL/GenBank/DDBJ databases">
        <authorList>
            <person name="Lanie J.A."/>
            <person name="Ng W.-L."/>
            <person name="Kazmierczak K.M."/>
            <person name="Andrzejewski T.M."/>
            <person name="Davidsen T.M."/>
            <person name="Wayne K.J."/>
            <person name="Tettelin H."/>
            <person name="Glass J.I."/>
            <person name="Rusch D."/>
            <person name="Podicherti R."/>
            <person name="Tsui H.-C.T."/>
            <person name="Winkler M.E."/>
        </authorList>
    </citation>
    <scope>NUCLEOTIDE SEQUENCE</scope>
</reference>
<keyword evidence="1" id="KW-0812">Transmembrane</keyword>
<dbReference type="GO" id="GO:0008237">
    <property type="term" value="F:metallopeptidase activity"/>
    <property type="evidence" value="ECO:0007669"/>
    <property type="project" value="InterPro"/>
</dbReference>
<dbReference type="InterPro" id="IPR042252">
    <property type="entry name" value="MtfA_N"/>
</dbReference>
<dbReference type="Pfam" id="PF02810">
    <property type="entry name" value="SEC-C"/>
    <property type="match status" value="1"/>
</dbReference>
<proteinExistence type="predicted"/>
<keyword evidence="1" id="KW-0472">Membrane</keyword>
<accession>A0A381ZF14</accession>
<dbReference type="Pfam" id="PF06167">
    <property type="entry name" value="Peptidase_M90"/>
    <property type="match status" value="1"/>
</dbReference>
<dbReference type="InterPro" id="IPR010384">
    <property type="entry name" value="MtfA_fam"/>
</dbReference>
<dbReference type="InterPro" id="IPR004027">
    <property type="entry name" value="SEC_C_motif"/>
</dbReference>
<dbReference type="Gene3D" id="1.10.472.150">
    <property type="entry name" value="Glucose-regulated metallo-peptidase M90, N-terminal domain"/>
    <property type="match status" value="1"/>
</dbReference>
<name>A0A381ZF14_9ZZZZ</name>
<feature type="non-terminal residue" evidence="2">
    <location>
        <position position="1"/>
    </location>
</feature>
<gene>
    <name evidence="2" type="ORF">METZ01_LOCUS140674</name>
</gene>
<dbReference type="PANTHER" id="PTHR30164:SF2">
    <property type="entry name" value="PROTEIN MTFA"/>
    <property type="match status" value="1"/>
</dbReference>
<dbReference type="CDD" id="cd20169">
    <property type="entry name" value="Peptidase_M90_mtfA"/>
    <property type="match status" value="1"/>
</dbReference>
<protein>
    <recommendedName>
        <fullName evidence="3">Peptidase</fullName>
    </recommendedName>
</protein>
<dbReference type="InterPro" id="IPR024079">
    <property type="entry name" value="MetalloPept_cat_dom_sf"/>
</dbReference>
<evidence type="ECO:0008006" key="3">
    <source>
        <dbReference type="Google" id="ProtNLM"/>
    </source>
</evidence>
<evidence type="ECO:0000256" key="1">
    <source>
        <dbReference type="SAM" id="Phobius"/>
    </source>
</evidence>
<feature type="transmembrane region" description="Helical" evidence="1">
    <location>
        <begin position="39"/>
        <end position="56"/>
    </location>
</feature>
<dbReference type="EMBL" id="UINC01021060">
    <property type="protein sequence ID" value="SVA87820.1"/>
    <property type="molecule type" value="Genomic_DNA"/>
</dbReference>
<dbReference type="AlphaFoldDB" id="A0A381ZF14"/>
<evidence type="ECO:0000313" key="2">
    <source>
        <dbReference type="EMBL" id="SVA87820.1"/>
    </source>
</evidence>
<dbReference type="SUPFAM" id="SSF103642">
    <property type="entry name" value="Sec-C motif"/>
    <property type="match status" value="1"/>
</dbReference>
<dbReference type="GO" id="GO:0004177">
    <property type="term" value="F:aminopeptidase activity"/>
    <property type="evidence" value="ECO:0007669"/>
    <property type="project" value="TreeGrafter"/>
</dbReference>
<dbReference type="PANTHER" id="PTHR30164">
    <property type="entry name" value="MTFA PEPTIDASE"/>
    <property type="match status" value="1"/>
</dbReference>
<feature type="transmembrane region" description="Helical" evidence="1">
    <location>
        <begin position="12"/>
        <end position="33"/>
    </location>
</feature>
<dbReference type="SUPFAM" id="SSF55486">
    <property type="entry name" value="Metalloproteases ('zincins'), catalytic domain"/>
    <property type="match status" value="1"/>
</dbReference>
<keyword evidence="1" id="KW-1133">Transmembrane helix</keyword>
<dbReference type="GO" id="GO:0005829">
    <property type="term" value="C:cytosol"/>
    <property type="evidence" value="ECO:0007669"/>
    <property type="project" value="TreeGrafter"/>
</dbReference>
<sequence length="335" mass="37949">VQFVGWERRTRRWALGCAVLTLGVSLLLAFAAIRSGRPVGTSLILAFAPAAGVYVLRTRPIRRRRAILGQPFPPDWETVLQRDVVFFRALDPEGQGSFRRELQVFLGEKRVTGIKVQVDTTTKVLAAASAVIPIFGFPDWEWEQINEILVYPSRFDDEFEFGDMRKHNILGMVGTGSFNGLMILSKPDLIAGFRNATDKRNVGIHEFAHLVDKTDGVIDGVPRVGLDRDAVGPWIDLIRRKMTEIETGESDINRYALTNEAEFFAVTSEYFFERPGVMKRKHPVLYAALEKVFNQDLRTRAEAFRRELKRGRPKFGRNSPCPCGSGRKFKKCCLQ</sequence>